<keyword evidence="2" id="KW-1185">Reference proteome</keyword>
<comment type="caution">
    <text evidence="1">The sequence shown here is derived from an EMBL/GenBank/DDBJ whole genome shotgun (WGS) entry which is preliminary data.</text>
</comment>
<name>A0ACB7T1F9_HYAAI</name>
<sequence length="93" mass="10637">MNEIAKLEYLSLVSKICTELDNHLGINDKDMAEFIIDLADKNNTFESFKKALQENEAEFSDSFIANLLRIIQHMRPKKAATTSKEGFEDKPKT</sequence>
<evidence type="ECO:0000313" key="1">
    <source>
        <dbReference type="EMBL" id="KAH6940076.1"/>
    </source>
</evidence>
<gene>
    <name evidence="1" type="ORF">HPB50_024641</name>
</gene>
<reference evidence="1" key="1">
    <citation type="submission" date="2020-05" db="EMBL/GenBank/DDBJ databases">
        <title>Large-scale comparative analyses of tick genomes elucidate their genetic diversity and vector capacities.</title>
        <authorList>
            <person name="Jia N."/>
            <person name="Wang J."/>
            <person name="Shi W."/>
            <person name="Du L."/>
            <person name="Sun Y."/>
            <person name="Zhan W."/>
            <person name="Jiang J."/>
            <person name="Wang Q."/>
            <person name="Zhang B."/>
            <person name="Ji P."/>
            <person name="Sakyi L.B."/>
            <person name="Cui X."/>
            <person name="Yuan T."/>
            <person name="Jiang B."/>
            <person name="Yang W."/>
            <person name="Lam T.T.-Y."/>
            <person name="Chang Q."/>
            <person name="Ding S."/>
            <person name="Wang X."/>
            <person name="Zhu J."/>
            <person name="Ruan X."/>
            <person name="Zhao L."/>
            <person name="Wei J."/>
            <person name="Que T."/>
            <person name="Du C."/>
            <person name="Cheng J."/>
            <person name="Dai P."/>
            <person name="Han X."/>
            <person name="Huang E."/>
            <person name="Gao Y."/>
            <person name="Liu J."/>
            <person name="Shao H."/>
            <person name="Ye R."/>
            <person name="Li L."/>
            <person name="Wei W."/>
            <person name="Wang X."/>
            <person name="Wang C."/>
            <person name="Yang T."/>
            <person name="Huo Q."/>
            <person name="Li W."/>
            <person name="Guo W."/>
            <person name="Chen H."/>
            <person name="Zhou L."/>
            <person name="Ni X."/>
            <person name="Tian J."/>
            <person name="Zhou Y."/>
            <person name="Sheng Y."/>
            <person name="Liu T."/>
            <person name="Pan Y."/>
            <person name="Xia L."/>
            <person name="Li J."/>
            <person name="Zhao F."/>
            <person name="Cao W."/>
        </authorList>
    </citation>
    <scope>NUCLEOTIDE SEQUENCE</scope>
    <source>
        <strain evidence="1">Hyas-2018</strain>
    </source>
</reference>
<proteinExistence type="predicted"/>
<protein>
    <submittedName>
        <fullName evidence="1">Uncharacterized protein</fullName>
    </submittedName>
</protein>
<evidence type="ECO:0000313" key="2">
    <source>
        <dbReference type="Proteomes" id="UP000821845"/>
    </source>
</evidence>
<accession>A0ACB7T1F9</accession>
<organism evidence="1 2">
    <name type="scientific">Hyalomma asiaticum</name>
    <name type="common">Tick</name>
    <dbReference type="NCBI Taxonomy" id="266040"/>
    <lineage>
        <taxon>Eukaryota</taxon>
        <taxon>Metazoa</taxon>
        <taxon>Ecdysozoa</taxon>
        <taxon>Arthropoda</taxon>
        <taxon>Chelicerata</taxon>
        <taxon>Arachnida</taxon>
        <taxon>Acari</taxon>
        <taxon>Parasitiformes</taxon>
        <taxon>Ixodida</taxon>
        <taxon>Ixodoidea</taxon>
        <taxon>Ixodidae</taxon>
        <taxon>Hyalomminae</taxon>
        <taxon>Hyalomma</taxon>
    </lineage>
</organism>
<dbReference type="EMBL" id="CM023482">
    <property type="protein sequence ID" value="KAH6940076.1"/>
    <property type="molecule type" value="Genomic_DNA"/>
</dbReference>
<dbReference type="Proteomes" id="UP000821845">
    <property type="component" value="Chromosome 2"/>
</dbReference>